<comment type="caution">
    <text evidence="1">The sequence shown here is derived from an EMBL/GenBank/DDBJ whole genome shotgun (WGS) entry which is preliminary data.</text>
</comment>
<reference evidence="1 2" key="1">
    <citation type="submission" date="2019-08" db="EMBL/GenBank/DDBJ databases">
        <title>Whole genome of Aphis craccivora.</title>
        <authorList>
            <person name="Voronova N.V."/>
            <person name="Shulinski R.S."/>
            <person name="Bandarenka Y.V."/>
            <person name="Zhorov D.G."/>
            <person name="Warner D."/>
        </authorList>
    </citation>
    <scope>NUCLEOTIDE SEQUENCE [LARGE SCALE GENOMIC DNA]</scope>
    <source>
        <strain evidence="1">180601</strain>
        <tissue evidence="1">Whole Body</tissue>
    </source>
</reference>
<feature type="non-terminal residue" evidence="1">
    <location>
        <position position="1"/>
    </location>
</feature>
<name>A0A6G0XZ59_APHCR</name>
<dbReference type="AlphaFoldDB" id="A0A6G0XZ59"/>
<evidence type="ECO:0000313" key="1">
    <source>
        <dbReference type="EMBL" id="KAF0745888.1"/>
    </source>
</evidence>
<sequence length="68" mass="8098">FNLFKFNLKKAGKWVPLCCTLGAVWITIILCYRSVKFESNDIIYTKNFMIFQLQNYLQIFAFSTDFLQ</sequence>
<evidence type="ECO:0000313" key="2">
    <source>
        <dbReference type="Proteomes" id="UP000478052"/>
    </source>
</evidence>
<dbReference type="Proteomes" id="UP000478052">
    <property type="component" value="Unassembled WGS sequence"/>
</dbReference>
<gene>
    <name evidence="1" type="ORF">FWK35_00032571</name>
</gene>
<dbReference type="EMBL" id="VUJU01007407">
    <property type="protein sequence ID" value="KAF0745888.1"/>
    <property type="molecule type" value="Genomic_DNA"/>
</dbReference>
<organism evidence="1 2">
    <name type="scientific">Aphis craccivora</name>
    <name type="common">Cowpea aphid</name>
    <dbReference type="NCBI Taxonomy" id="307492"/>
    <lineage>
        <taxon>Eukaryota</taxon>
        <taxon>Metazoa</taxon>
        <taxon>Ecdysozoa</taxon>
        <taxon>Arthropoda</taxon>
        <taxon>Hexapoda</taxon>
        <taxon>Insecta</taxon>
        <taxon>Pterygota</taxon>
        <taxon>Neoptera</taxon>
        <taxon>Paraneoptera</taxon>
        <taxon>Hemiptera</taxon>
        <taxon>Sternorrhyncha</taxon>
        <taxon>Aphidomorpha</taxon>
        <taxon>Aphidoidea</taxon>
        <taxon>Aphididae</taxon>
        <taxon>Aphidini</taxon>
        <taxon>Aphis</taxon>
        <taxon>Aphis</taxon>
    </lineage>
</organism>
<accession>A0A6G0XZ59</accession>
<protein>
    <submittedName>
        <fullName evidence="1">Uncharacterized protein</fullName>
    </submittedName>
</protein>
<keyword evidence="2" id="KW-1185">Reference proteome</keyword>
<proteinExistence type="predicted"/>